<organism evidence="2 3">
    <name type="scientific">Halteria grandinella</name>
    <dbReference type="NCBI Taxonomy" id="5974"/>
    <lineage>
        <taxon>Eukaryota</taxon>
        <taxon>Sar</taxon>
        <taxon>Alveolata</taxon>
        <taxon>Ciliophora</taxon>
        <taxon>Intramacronucleata</taxon>
        <taxon>Spirotrichea</taxon>
        <taxon>Stichotrichia</taxon>
        <taxon>Sporadotrichida</taxon>
        <taxon>Halteriidae</taxon>
        <taxon>Halteria</taxon>
    </lineage>
</organism>
<evidence type="ECO:0000313" key="2">
    <source>
        <dbReference type="EMBL" id="TNV77876.1"/>
    </source>
</evidence>
<reference evidence="2" key="1">
    <citation type="submission" date="2019-06" db="EMBL/GenBank/DDBJ databases">
        <authorList>
            <person name="Zheng W."/>
        </authorList>
    </citation>
    <scope>NUCLEOTIDE SEQUENCE</scope>
    <source>
        <strain evidence="2">QDHG01</strain>
    </source>
</reference>
<feature type="region of interest" description="Disordered" evidence="1">
    <location>
        <begin position="1"/>
        <end position="27"/>
    </location>
</feature>
<evidence type="ECO:0000313" key="3">
    <source>
        <dbReference type="Proteomes" id="UP000785679"/>
    </source>
</evidence>
<protein>
    <submittedName>
        <fullName evidence="2">Uncharacterized protein</fullName>
    </submittedName>
</protein>
<accession>A0A8J8NPH2</accession>
<feature type="region of interest" description="Disordered" evidence="1">
    <location>
        <begin position="58"/>
        <end position="89"/>
    </location>
</feature>
<sequence>MKGEDAAYKQKSFDERRTKNPTQPRVVTFGDTHVYPLDDAYRTVDPIRLRPSLKRDLKLDGSSSITLSKTGNSPPSPSSQQKRYSRKLRYSVGNSQELFEKARARYRDMSDTLSKLRTSFEVTATQSLGLQKKQEGRPVSAVNPKSQRNRISPVNNISMQEGARHQQQEVRISGNFRIIPKHDNSDLHKFSNISHIVKTKQHRTLSVQENQKTLIGNQSKHKRNSYPQMKQHHLVVEKNPDLEKFKRHLQGKMKLQILEGACMHHTLKPSHVSVLTMKGASPPASPGKIQSQKPRFSFDLHKLSPTALWNREREREFKNTMRLKMESSQEWLVNLDEKIAELQKKRFAKDVADLNQTKGYLKESYKHGSLSTAALRKLAEYIQNKEKELNAKQMLMC</sequence>
<dbReference type="Proteomes" id="UP000785679">
    <property type="component" value="Unassembled WGS sequence"/>
</dbReference>
<dbReference type="AlphaFoldDB" id="A0A8J8NPH2"/>
<comment type="caution">
    <text evidence="2">The sequence shown here is derived from an EMBL/GenBank/DDBJ whole genome shotgun (WGS) entry which is preliminary data.</text>
</comment>
<evidence type="ECO:0000256" key="1">
    <source>
        <dbReference type="SAM" id="MobiDB-lite"/>
    </source>
</evidence>
<gene>
    <name evidence="2" type="ORF">FGO68_gene17352</name>
</gene>
<dbReference type="EMBL" id="RRYP01011222">
    <property type="protein sequence ID" value="TNV77876.1"/>
    <property type="molecule type" value="Genomic_DNA"/>
</dbReference>
<proteinExistence type="predicted"/>
<keyword evidence="3" id="KW-1185">Reference proteome</keyword>
<name>A0A8J8NPH2_HALGN</name>
<feature type="compositionally biased region" description="Basic and acidic residues" evidence="1">
    <location>
        <begin position="1"/>
        <end position="18"/>
    </location>
</feature>
<feature type="compositionally biased region" description="Polar residues" evidence="1">
    <location>
        <begin position="61"/>
        <end position="82"/>
    </location>
</feature>